<name>A0A368JSP7_9BACT</name>
<accession>A0A368JSP7</accession>
<keyword evidence="2" id="KW-1185">Reference proteome</keyword>
<evidence type="ECO:0000313" key="2">
    <source>
        <dbReference type="Proteomes" id="UP000253383"/>
    </source>
</evidence>
<protein>
    <submittedName>
        <fullName evidence="1">DUF3291 domain-containing protein</fullName>
    </submittedName>
</protein>
<proteinExistence type="predicted"/>
<reference evidence="1 2" key="1">
    <citation type="submission" date="2018-07" db="EMBL/GenBank/DDBJ databases">
        <title>Genome analysis of Larkinella rosea.</title>
        <authorList>
            <person name="Zhou Z."/>
            <person name="Wang G."/>
        </authorList>
    </citation>
    <scope>NUCLEOTIDE SEQUENCE [LARGE SCALE GENOMIC DNA]</scope>
    <source>
        <strain evidence="2">zzj9</strain>
    </source>
</reference>
<dbReference type="InterPro" id="IPR049574">
    <property type="entry name" value="CrtA-like"/>
</dbReference>
<sequence length="246" mass="27957">MAVSDPVGVFNPHKPLIVTFTLLRYPARGWYPAFANMGRWVMQPFRAEGLQFQKMMGCGRNFGLIPDLSAYVFLGVWTDEKAARLFFESDRWKTLCKSTKEVGTLYMNPLRSHGAWDGQNPFEGPEPSRSTGFPVAVLTRATLRLAALPDFWRHIPQARQRLKAYADDLLLAIGVGEKPFTQQCTISVWKDEKTIDQFAYRQSGHKEVVRLTRERRWYSEELFARFAVVGSEGTFSGKPLLSGTAL</sequence>
<comment type="caution">
    <text evidence="1">The sequence shown here is derived from an EMBL/GenBank/DDBJ whole genome shotgun (WGS) entry which is preliminary data.</text>
</comment>
<dbReference type="CDD" id="cd21650">
    <property type="entry name" value="CrtA-like"/>
    <property type="match status" value="1"/>
</dbReference>
<dbReference type="EMBL" id="QOWE01000005">
    <property type="protein sequence ID" value="RCR70365.1"/>
    <property type="molecule type" value="Genomic_DNA"/>
</dbReference>
<evidence type="ECO:0000313" key="1">
    <source>
        <dbReference type="EMBL" id="RCR70365.1"/>
    </source>
</evidence>
<dbReference type="OrthoDB" id="1122317at2"/>
<dbReference type="AlphaFoldDB" id="A0A368JSP7"/>
<organism evidence="1 2">
    <name type="scientific">Larkinella punicea</name>
    <dbReference type="NCBI Taxonomy" id="2315727"/>
    <lineage>
        <taxon>Bacteria</taxon>
        <taxon>Pseudomonadati</taxon>
        <taxon>Bacteroidota</taxon>
        <taxon>Cytophagia</taxon>
        <taxon>Cytophagales</taxon>
        <taxon>Spirosomataceae</taxon>
        <taxon>Larkinella</taxon>
    </lineage>
</organism>
<dbReference type="Proteomes" id="UP000253383">
    <property type="component" value="Unassembled WGS sequence"/>
</dbReference>
<gene>
    <name evidence="1" type="ORF">DUE52_07915</name>
</gene>